<evidence type="ECO:0000313" key="6">
    <source>
        <dbReference type="EMBL" id="KAL0057176.1"/>
    </source>
</evidence>
<name>A0ABR2Z6K1_9AGAR</name>
<dbReference type="PROSITE" id="PS00086">
    <property type="entry name" value="CYTOCHROME_P450"/>
    <property type="match status" value="1"/>
</dbReference>
<dbReference type="PANTHER" id="PTHR24296">
    <property type="entry name" value="CYTOCHROME P450"/>
    <property type="match status" value="1"/>
</dbReference>
<organism evidence="6 7">
    <name type="scientific">Marasmius tenuissimus</name>
    <dbReference type="NCBI Taxonomy" id="585030"/>
    <lineage>
        <taxon>Eukaryota</taxon>
        <taxon>Fungi</taxon>
        <taxon>Dikarya</taxon>
        <taxon>Basidiomycota</taxon>
        <taxon>Agaricomycotina</taxon>
        <taxon>Agaricomycetes</taxon>
        <taxon>Agaricomycetidae</taxon>
        <taxon>Agaricales</taxon>
        <taxon>Marasmiineae</taxon>
        <taxon>Marasmiaceae</taxon>
        <taxon>Marasmius</taxon>
    </lineage>
</organism>
<comment type="caution">
    <text evidence="6">The sequence shown here is derived from an EMBL/GenBank/DDBJ whole genome shotgun (WGS) entry which is preliminary data.</text>
</comment>
<dbReference type="EMBL" id="JBBXMP010000648">
    <property type="protein sequence ID" value="KAL0057176.1"/>
    <property type="molecule type" value="Genomic_DNA"/>
</dbReference>
<dbReference type="Gene3D" id="1.10.630.10">
    <property type="entry name" value="Cytochrome P450"/>
    <property type="match status" value="1"/>
</dbReference>
<evidence type="ECO:0008006" key="8">
    <source>
        <dbReference type="Google" id="ProtNLM"/>
    </source>
</evidence>
<feature type="non-terminal residue" evidence="6">
    <location>
        <position position="1"/>
    </location>
</feature>
<evidence type="ECO:0000256" key="1">
    <source>
        <dbReference type="ARBA" id="ARBA00010617"/>
    </source>
</evidence>
<protein>
    <recommendedName>
        <fullName evidence="8">Cytochrome P450</fullName>
    </recommendedName>
</protein>
<gene>
    <name evidence="6" type="ORF">AAF712_016191</name>
</gene>
<evidence type="ECO:0000313" key="7">
    <source>
        <dbReference type="Proteomes" id="UP001437256"/>
    </source>
</evidence>
<keyword evidence="5" id="KW-0349">Heme</keyword>
<comment type="similarity">
    <text evidence="1 5">Belongs to the cytochrome P450 family.</text>
</comment>
<dbReference type="InterPro" id="IPR017972">
    <property type="entry name" value="Cyt_P450_CS"/>
</dbReference>
<proteinExistence type="inferred from homology"/>
<keyword evidence="3 5" id="KW-0560">Oxidoreductase</keyword>
<evidence type="ECO:0000256" key="3">
    <source>
        <dbReference type="ARBA" id="ARBA00023002"/>
    </source>
</evidence>
<accession>A0ABR2Z6K1</accession>
<dbReference type="Pfam" id="PF00067">
    <property type="entry name" value="p450"/>
    <property type="match status" value="1"/>
</dbReference>
<keyword evidence="4 5" id="KW-0408">Iron</keyword>
<keyword evidence="2 5" id="KW-0479">Metal-binding</keyword>
<evidence type="ECO:0000256" key="2">
    <source>
        <dbReference type="ARBA" id="ARBA00022723"/>
    </source>
</evidence>
<sequence length="163" mass="18220">ETLRFHPIVPDLVREAENDDIIPLECPITDASGSVLKEIPVVKGQRVIMNIYEYNRFKTVWGDDADVWNPERFLDATRPTTLGVFANLLTFSGGIRACIGWRFAVLELQVVATALAEAFYFAPVEGIEIQHVKVGANPPMVKGKWEAGPQLPLKVSLRNIQDF</sequence>
<dbReference type="Proteomes" id="UP001437256">
    <property type="component" value="Unassembled WGS sequence"/>
</dbReference>
<dbReference type="InterPro" id="IPR036396">
    <property type="entry name" value="Cyt_P450_sf"/>
</dbReference>
<keyword evidence="7" id="KW-1185">Reference proteome</keyword>
<keyword evidence="5" id="KW-0503">Monooxygenase</keyword>
<reference evidence="6 7" key="1">
    <citation type="submission" date="2024-05" db="EMBL/GenBank/DDBJ databases">
        <title>A draft genome resource for the thread blight pathogen Marasmius tenuissimus strain MS-2.</title>
        <authorList>
            <person name="Yulfo-Soto G.E."/>
            <person name="Baruah I.K."/>
            <person name="Amoako-Attah I."/>
            <person name="Bukari Y."/>
            <person name="Meinhardt L.W."/>
            <person name="Bailey B.A."/>
            <person name="Cohen S.P."/>
        </authorList>
    </citation>
    <scope>NUCLEOTIDE SEQUENCE [LARGE SCALE GENOMIC DNA]</scope>
    <source>
        <strain evidence="6 7">MS-2</strain>
    </source>
</reference>
<evidence type="ECO:0000256" key="5">
    <source>
        <dbReference type="RuleBase" id="RU000461"/>
    </source>
</evidence>
<dbReference type="SUPFAM" id="SSF48264">
    <property type="entry name" value="Cytochrome P450"/>
    <property type="match status" value="1"/>
</dbReference>
<dbReference type="InterPro" id="IPR001128">
    <property type="entry name" value="Cyt_P450"/>
</dbReference>
<evidence type="ECO:0000256" key="4">
    <source>
        <dbReference type="ARBA" id="ARBA00023004"/>
    </source>
</evidence>